<keyword evidence="2" id="KW-0812">Transmembrane</keyword>
<gene>
    <name evidence="3" type="ORF">AB5J49_13285</name>
</gene>
<feature type="transmembrane region" description="Helical" evidence="2">
    <location>
        <begin position="12"/>
        <end position="34"/>
    </location>
</feature>
<dbReference type="AlphaFoldDB" id="A0AB39PT69"/>
<evidence type="ECO:0000256" key="1">
    <source>
        <dbReference type="SAM" id="MobiDB-lite"/>
    </source>
</evidence>
<evidence type="ECO:0008006" key="4">
    <source>
        <dbReference type="Google" id="ProtNLM"/>
    </source>
</evidence>
<name>A0AB39PT69_9ACTN</name>
<organism evidence="3">
    <name type="scientific">Streptomyces sp. R28</name>
    <dbReference type="NCBI Taxonomy" id="3238628"/>
    <lineage>
        <taxon>Bacteria</taxon>
        <taxon>Bacillati</taxon>
        <taxon>Actinomycetota</taxon>
        <taxon>Actinomycetes</taxon>
        <taxon>Kitasatosporales</taxon>
        <taxon>Streptomycetaceae</taxon>
        <taxon>Streptomyces</taxon>
    </lineage>
</organism>
<evidence type="ECO:0000313" key="3">
    <source>
        <dbReference type="EMBL" id="XDQ34230.1"/>
    </source>
</evidence>
<reference evidence="3" key="1">
    <citation type="submission" date="2024-07" db="EMBL/GenBank/DDBJ databases">
        <authorList>
            <person name="Yu S.T."/>
        </authorList>
    </citation>
    <scope>NUCLEOTIDE SEQUENCE</scope>
    <source>
        <strain evidence="3">R28</strain>
    </source>
</reference>
<accession>A0AB39PT69</accession>
<sequence length="100" mass="10837">MGTIVMSGTVVLVILGFGNHVYWLAAVAVLFLYLQYGRSSSASSGGAGGAGGGGGSSSGGSMPADYRSYRDRRDMQAKWERRYRRERPLEARRQEGEKSK</sequence>
<evidence type="ECO:0000256" key="2">
    <source>
        <dbReference type="SAM" id="Phobius"/>
    </source>
</evidence>
<feature type="compositionally biased region" description="Basic and acidic residues" evidence="1">
    <location>
        <begin position="67"/>
        <end position="80"/>
    </location>
</feature>
<feature type="compositionally biased region" description="Gly residues" evidence="1">
    <location>
        <begin position="45"/>
        <end position="58"/>
    </location>
</feature>
<dbReference type="RefSeq" id="WP_369168818.1">
    <property type="nucleotide sequence ID" value="NZ_CP163439.1"/>
</dbReference>
<dbReference type="EMBL" id="CP163439">
    <property type="protein sequence ID" value="XDQ34230.1"/>
    <property type="molecule type" value="Genomic_DNA"/>
</dbReference>
<keyword evidence="2" id="KW-1133">Transmembrane helix</keyword>
<feature type="compositionally biased region" description="Basic and acidic residues" evidence="1">
    <location>
        <begin position="86"/>
        <end position="100"/>
    </location>
</feature>
<protein>
    <recommendedName>
        <fullName evidence="4">Integral membrane protein</fullName>
    </recommendedName>
</protein>
<proteinExistence type="predicted"/>
<keyword evidence="2" id="KW-0472">Membrane</keyword>
<feature type="region of interest" description="Disordered" evidence="1">
    <location>
        <begin position="40"/>
        <end position="100"/>
    </location>
</feature>